<sequence length="99" mass="11851">MTLELLVRPEAETDLSAAYEWYEERVSGLGSDFLLNVDAAFHAILRNPQQFPILHKNLRRALVRRFPYQIFFVPEEHRVVILAVFHARRNPRHWRKRTL</sequence>
<gene>
    <name evidence="3" type="ORF">FL622_05745</name>
</gene>
<dbReference type="OrthoDB" id="278204at2"/>
<keyword evidence="2" id="KW-1277">Toxin-antitoxin system</keyword>
<dbReference type="Pfam" id="PF05016">
    <property type="entry name" value="ParE_toxin"/>
    <property type="match status" value="1"/>
</dbReference>
<evidence type="ECO:0000256" key="2">
    <source>
        <dbReference type="ARBA" id="ARBA00022649"/>
    </source>
</evidence>
<name>A0A550JHJ5_9BACT</name>
<dbReference type="Gene3D" id="3.30.2310.20">
    <property type="entry name" value="RelE-like"/>
    <property type="match status" value="1"/>
</dbReference>
<evidence type="ECO:0000256" key="1">
    <source>
        <dbReference type="ARBA" id="ARBA00006226"/>
    </source>
</evidence>
<dbReference type="Proteomes" id="UP000317155">
    <property type="component" value="Unassembled WGS sequence"/>
</dbReference>
<accession>A0A550JHJ5</accession>
<comment type="caution">
    <text evidence="3">The sequence shown here is derived from an EMBL/GenBank/DDBJ whole genome shotgun (WGS) entry which is preliminary data.</text>
</comment>
<dbReference type="PANTHER" id="PTHR33755">
    <property type="entry name" value="TOXIN PARE1-RELATED"/>
    <property type="match status" value="1"/>
</dbReference>
<organism evidence="3 4">
    <name type="scientific">Trichloromonas acetexigens</name>
    <dbReference type="NCBI Taxonomy" id="38815"/>
    <lineage>
        <taxon>Bacteria</taxon>
        <taxon>Pseudomonadati</taxon>
        <taxon>Thermodesulfobacteriota</taxon>
        <taxon>Desulfuromonadia</taxon>
        <taxon>Desulfuromonadales</taxon>
        <taxon>Trichloromonadaceae</taxon>
        <taxon>Trichloromonas</taxon>
    </lineage>
</organism>
<keyword evidence="4" id="KW-1185">Reference proteome</keyword>
<proteinExistence type="inferred from homology"/>
<dbReference type="PANTHER" id="PTHR33755:SF8">
    <property type="entry name" value="TOXIN PARE2"/>
    <property type="match status" value="1"/>
</dbReference>
<dbReference type="EMBL" id="VJVV01000003">
    <property type="protein sequence ID" value="TRO82687.1"/>
    <property type="molecule type" value="Genomic_DNA"/>
</dbReference>
<comment type="similarity">
    <text evidence="1">Belongs to the RelE toxin family.</text>
</comment>
<evidence type="ECO:0000313" key="4">
    <source>
        <dbReference type="Proteomes" id="UP000317155"/>
    </source>
</evidence>
<dbReference type="InterPro" id="IPR007712">
    <property type="entry name" value="RelE/ParE_toxin"/>
</dbReference>
<dbReference type="AlphaFoldDB" id="A0A550JHJ5"/>
<dbReference type="RefSeq" id="WP_092056910.1">
    <property type="nucleotide sequence ID" value="NZ_FOJJ01000023.1"/>
</dbReference>
<reference evidence="3 4" key="1">
    <citation type="submission" date="2019-07" db="EMBL/GenBank/DDBJ databases">
        <title>Insights of Desulfuromonas acetexigens electromicrobiology.</title>
        <authorList>
            <person name="Katuri K."/>
            <person name="Sapireddy V."/>
            <person name="Shaw D.R."/>
            <person name="Saikaly P."/>
        </authorList>
    </citation>
    <scope>NUCLEOTIDE SEQUENCE [LARGE SCALE GENOMIC DNA]</scope>
    <source>
        <strain evidence="3 4">2873</strain>
    </source>
</reference>
<dbReference type="InterPro" id="IPR051803">
    <property type="entry name" value="TA_system_RelE-like_toxin"/>
</dbReference>
<evidence type="ECO:0000313" key="3">
    <source>
        <dbReference type="EMBL" id="TRO82687.1"/>
    </source>
</evidence>
<protein>
    <submittedName>
        <fullName evidence="3">Type II toxin-antitoxin system RelE/ParE family toxin</fullName>
    </submittedName>
</protein>
<dbReference type="InterPro" id="IPR035093">
    <property type="entry name" value="RelE/ParE_toxin_dom_sf"/>
</dbReference>